<keyword evidence="2" id="KW-1185">Reference proteome</keyword>
<protein>
    <submittedName>
        <fullName evidence="1">Uncharacterized protein</fullName>
    </submittedName>
</protein>
<dbReference type="Proteomes" id="UP001345963">
    <property type="component" value="Unassembled WGS sequence"/>
</dbReference>
<proteinExistence type="predicted"/>
<evidence type="ECO:0000313" key="1">
    <source>
        <dbReference type="EMBL" id="MED6250577.1"/>
    </source>
</evidence>
<evidence type="ECO:0000313" key="2">
    <source>
        <dbReference type="Proteomes" id="UP001345963"/>
    </source>
</evidence>
<accession>A0ABU7BIV9</accession>
<name>A0ABU7BIV9_9TELE</name>
<reference evidence="1 2" key="1">
    <citation type="submission" date="2021-07" db="EMBL/GenBank/DDBJ databases">
        <authorList>
            <person name="Palmer J.M."/>
        </authorList>
    </citation>
    <scope>NUCLEOTIDE SEQUENCE [LARGE SCALE GENOMIC DNA]</scope>
    <source>
        <strain evidence="1 2">AT_MEX2019</strain>
        <tissue evidence="1">Muscle</tissue>
    </source>
</reference>
<gene>
    <name evidence="1" type="ORF">ATANTOWER_031219</name>
</gene>
<dbReference type="EMBL" id="JAHUTI010059095">
    <property type="protein sequence ID" value="MED6250577.1"/>
    <property type="molecule type" value="Genomic_DNA"/>
</dbReference>
<comment type="caution">
    <text evidence="1">The sequence shown here is derived from an EMBL/GenBank/DDBJ whole genome shotgun (WGS) entry which is preliminary data.</text>
</comment>
<sequence>MEGHVRQELCKQLLKYARLWMCACVCTRGSSRSVNGTNGRGGPGRKEQACCYRGRTASLGRGLLHLGSCCTRNHTHTHTFCSPHPPTTSKHTVCCHAPEAKGRSSQNFSFANEVGRVRAEESRAAFIRLICVCDLRDADKQRDDERVTKKAAQFFFFFTRIYRRL</sequence>
<organism evidence="1 2">
    <name type="scientific">Ataeniobius toweri</name>
    <dbReference type="NCBI Taxonomy" id="208326"/>
    <lineage>
        <taxon>Eukaryota</taxon>
        <taxon>Metazoa</taxon>
        <taxon>Chordata</taxon>
        <taxon>Craniata</taxon>
        <taxon>Vertebrata</taxon>
        <taxon>Euteleostomi</taxon>
        <taxon>Actinopterygii</taxon>
        <taxon>Neopterygii</taxon>
        <taxon>Teleostei</taxon>
        <taxon>Neoteleostei</taxon>
        <taxon>Acanthomorphata</taxon>
        <taxon>Ovalentaria</taxon>
        <taxon>Atherinomorphae</taxon>
        <taxon>Cyprinodontiformes</taxon>
        <taxon>Goodeidae</taxon>
        <taxon>Ataeniobius</taxon>
    </lineage>
</organism>